<feature type="compositionally biased region" description="Low complexity" evidence="1">
    <location>
        <begin position="24"/>
        <end position="37"/>
    </location>
</feature>
<feature type="non-terminal residue" evidence="3">
    <location>
        <position position="1"/>
    </location>
</feature>
<feature type="compositionally biased region" description="Polar residues" evidence="1">
    <location>
        <begin position="487"/>
        <end position="508"/>
    </location>
</feature>
<accession>A0A816FFZ7</accession>
<dbReference type="Proteomes" id="UP000663832">
    <property type="component" value="Unassembled WGS sequence"/>
</dbReference>
<dbReference type="AlphaFoldDB" id="A0A816FFZ7"/>
<dbReference type="EMBL" id="CAJNOI010004664">
    <property type="protein sequence ID" value="CAF1550428.1"/>
    <property type="molecule type" value="Genomic_DNA"/>
</dbReference>
<name>A0A816FFZ7_9BILA</name>
<feature type="compositionally biased region" description="Low complexity" evidence="1">
    <location>
        <begin position="140"/>
        <end position="150"/>
    </location>
</feature>
<feature type="compositionally biased region" description="Polar residues" evidence="1">
    <location>
        <begin position="151"/>
        <end position="178"/>
    </location>
</feature>
<feature type="region of interest" description="Disordered" evidence="1">
    <location>
        <begin position="1"/>
        <end position="37"/>
    </location>
</feature>
<proteinExistence type="predicted"/>
<feature type="compositionally biased region" description="Low complexity" evidence="1">
    <location>
        <begin position="191"/>
        <end position="203"/>
    </location>
</feature>
<evidence type="ECO:0000313" key="3">
    <source>
        <dbReference type="EMBL" id="CAF1660992.1"/>
    </source>
</evidence>
<evidence type="ECO:0000313" key="4">
    <source>
        <dbReference type="Proteomes" id="UP000663832"/>
    </source>
</evidence>
<keyword evidence="4" id="KW-1185">Reference proteome</keyword>
<gene>
    <name evidence="2" type="ORF">BJG266_LOCUS46202</name>
    <name evidence="3" type="ORF">QVE165_LOCUS63232</name>
</gene>
<feature type="region of interest" description="Disordered" evidence="1">
    <location>
        <begin position="440"/>
        <end position="508"/>
    </location>
</feature>
<dbReference type="Proteomes" id="UP000663877">
    <property type="component" value="Unassembled WGS sequence"/>
</dbReference>
<comment type="caution">
    <text evidence="3">The sequence shown here is derived from an EMBL/GenBank/DDBJ whole genome shotgun (WGS) entry which is preliminary data.</text>
</comment>
<sequence length="508" mass="55755">SYTNSINHHRHYPNNYQSSSDINQTSPSKSSLSTSYQTPSTASSLLVAAPTTLGEYNPFASNILTTSIVDVLTKTKESTNQTITNNDESTTKMNFANVAKMNVPNKQSHQEPIVITMNEPTSLTSQSSDPKIAPGYRGLPSTTTSIIPSTNFDSLSPTSQLSRAPGSNRTHQSISPSLTKIPVDQNGQTGSSTTSSTSSSPSSLKQQTNHFIQPQPLFPTLDQQKPFGPIGSNRPPILADENPFQLPSKFSSNPAPIYQQLLHNNNSAYSNRSSLNPSAPEFQGPLSSNIMNIARLMEQQQQQQHQQQHQQQQPPVYPNIPPTRSCQQSDMEAIQHVQNQVVHFYHLQTNQQQHLVQQPLPPPPQLPTTLQIANILASRGQLPQDTNQAAALVASYYYTNFLSRTQQQQQPNNIPISPNVNTNSDDISLPSVDPTVIISNSNHSTGPSLSSTSTGNDHKMVPAAIGSERKRHMPTSTTVVPPGVINEWSSVSKQPYPYPQQQTRDYPR</sequence>
<dbReference type="EMBL" id="CAJNOM010005060">
    <property type="protein sequence ID" value="CAF1660992.1"/>
    <property type="molecule type" value="Genomic_DNA"/>
</dbReference>
<feature type="compositionally biased region" description="Low complexity" evidence="1">
    <location>
        <begin position="299"/>
        <end position="313"/>
    </location>
</feature>
<reference evidence="3" key="1">
    <citation type="submission" date="2021-02" db="EMBL/GenBank/DDBJ databases">
        <authorList>
            <person name="Nowell W R."/>
        </authorList>
    </citation>
    <scope>NUCLEOTIDE SEQUENCE</scope>
</reference>
<feature type="compositionally biased region" description="Polar residues" evidence="1">
    <location>
        <begin position="14"/>
        <end position="23"/>
    </location>
</feature>
<evidence type="ECO:0000313" key="2">
    <source>
        <dbReference type="EMBL" id="CAF1550428.1"/>
    </source>
</evidence>
<protein>
    <submittedName>
        <fullName evidence="3">Uncharacterized protein</fullName>
    </submittedName>
</protein>
<feature type="region of interest" description="Disordered" evidence="1">
    <location>
        <begin position="121"/>
        <end position="252"/>
    </location>
</feature>
<dbReference type="OrthoDB" id="10247428at2759"/>
<feature type="compositionally biased region" description="Low complexity" evidence="1">
    <location>
        <begin position="440"/>
        <end position="455"/>
    </location>
</feature>
<organism evidence="3 4">
    <name type="scientific">Adineta steineri</name>
    <dbReference type="NCBI Taxonomy" id="433720"/>
    <lineage>
        <taxon>Eukaryota</taxon>
        <taxon>Metazoa</taxon>
        <taxon>Spiralia</taxon>
        <taxon>Gnathifera</taxon>
        <taxon>Rotifera</taxon>
        <taxon>Eurotatoria</taxon>
        <taxon>Bdelloidea</taxon>
        <taxon>Adinetida</taxon>
        <taxon>Adinetidae</taxon>
        <taxon>Adineta</taxon>
    </lineage>
</organism>
<evidence type="ECO:0000256" key="1">
    <source>
        <dbReference type="SAM" id="MobiDB-lite"/>
    </source>
</evidence>
<feature type="region of interest" description="Disordered" evidence="1">
    <location>
        <begin position="298"/>
        <end position="325"/>
    </location>
</feature>